<dbReference type="InterPro" id="IPR029039">
    <property type="entry name" value="Flavoprotein-like_sf"/>
</dbReference>
<comment type="catalytic activity">
    <reaction evidence="4">
        <text>a quinone + NADPH + H(+) = a quinol + NADP(+)</text>
        <dbReference type="Rhea" id="RHEA:46164"/>
        <dbReference type="ChEBI" id="CHEBI:15378"/>
        <dbReference type="ChEBI" id="CHEBI:24646"/>
        <dbReference type="ChEBI" id="CHEBI:57783"/>
        <dbReference type="ChEBI" id="CHEBI:58349"/>
        <dbReference type="ChEBI" id="CHEBI:132124"/>
        <dbReference type="EC" id="1.6.5.2"/>
    </reaction>
</comment>
<name>A0A9D4V847_ADICA</name>
<dbReference type="Proteomes" id="UP000886520">
    <property type="component" value="Chromosome 2"/>
</dbReference>
<dbReference type="InterPro" id="IPR008254">
    <property type="entry name" value="Flavodoxin/NO_synth"/>
</dbReference>
<keyword evidence="7" id="KW-1185">Reference proteome</keyword>
<dbReference type="NCBIfam" id="NF002999">
    <property type="entry name" value="PRK03767.1"/>
    <property type="match status" value="1"/>
</dbReference>
<dbReference type="OrthoDB" id="504689at2759"/>
<dbReference type="Pfam" id="PF00258">
    <property type="entry name" value="Flavodoxin_1"/>
    <property type="match status" value="1"/>
</dbReference>
<feature type="domain" description="Flavodoxin-like" evidence="5">
    <location>
        <begin position="41"/>
        <end position="231"/>
    </location>
</feature>
<sequence length="248" mass="26341">MGSCCGKSTDGAAQPAIPLADTPISGIVNGFASSSTDKLQVFIIYYSMYGHVETLAKAMKTGVDSVEGVEGYLYRVEETLPHHILEQLGAAPTKDKSVPIISAKELTEADGFIFGFPTRFGAMAAQMKAFFDSTGSLWQGQLLAGKPAGLFVSTATQGGGQESTILTSITQLVHHGMLFVPIGYTFGDNMFKLDEVRGGSPYGAGTFAGSDGSRAPSKTELALAQHQGKYTASVVKRMHDNQQYKHNS</sequence>
<dbReference type="Gene3D" id="3.40.50.360">
    <property type="match status" value="1"/>
</dbReference>
<dbReference type="GO" id="GO:0003955">
    <property type="term" value="F:NAD(P)H dehydrogenase (quinone) activity"/>
    <property type="evidence" value="ECO:0007669"/>
    <property type="project" value="UniProtKB-EC"/>
</dbReference>
<evidence type="ECO:0000313" key="6">
    <source>
        <dbReference type="EMBL" id="KAI5081630.1"/>
    </source>
</evidence>
<evidence type="ECO:0000256" key="4">
    <source>
        <dbReference type="ARBA" id="ARBA00048983"/>
    </source>
</evidence>
<proteinExistence type="inferred from homology"/>
<evidence type="ECO:0000256" key="3">
    <source>
        <dbReference type="ARBA" id="ARBA00047678"/>
    </source>
</evidence>
<dbReference type="AlphaFoldDB" id="A0A9D4V847"/>
<dbReference type="EC" id="1.6.5.2" evidence="2"/>
<comment type="catalytic activity">
    <reaction evidence="3">
        <text>a quinone + NADH + H(+) = a quinol + NAD(+)</text>
        <dbReference type="Rhea" id="RHEA:46160"/>
        <dbReference type="ChEBI" id="CHEBI:15378"/>
        <dbReference type="ChEBI" id="CHEBI:24646"/>
        <dbReference type="ChEBI" id="CHEBI:57540"/>
        <dbReference type="ChEBI" id="CHEBI:57945"/>
        <dbReference type="ChEBI" id="CHEBI:132124"/>
        <dbReference type="EC" id="1.6.5.2"/>
    </reaction>
</comment>
<dbReference type="GO" id="GO:0016020">
    <property type="term" value="C:membrane"/>
    <property type="evidence" value="ECO:0007669"/>
    <property type="project" value="TreeGrafter"/>
</dbReference>
<dbReference type="InterPro" id="IPR010089">
    <property type="entry name" value="Flavoprotein_WrbA-like"/>
</dbReference>
<dbReference type="PANTHER" id="PTHR30546:SF3">
    <property type="entry name" value="NAD(P)H DEHYDROGENASE (QUINONE) FQR1-LIKE 2-RELATED"/>
    <property type="match status" value="1"/>
</dbReference>
<evidence type="ECO:0000256" key="1">
    <source>
        <dbReference type="ARBA" id="ARBA00006961"/>
    </source>
</evidence>
<dbReference type="PANTHER" id="PTHR30546">
    <property type="entry name" value="FLAVODOXIN-RELATED PROTEIN WRBA-RELATED"/>
    <property type="match status" value="1"/>
</dbReference>
<dbReference type="PROSITE" id="PS50902">
    <property type="entry name" value="FLAVODOXIN_LIKE"/>
    <property type="match status" value="1"/>
</dbReference>
<comment type="similarity">
    <text evidence="1">Belongs to the WrbA family.</text>
</comment>
<evidence type="ECO:0000259" key="5">
    <source>
        <dbReference type="PROSITE" id="PS50902"/>
    </source>
</evidence>
<evidence type="ECO:0000313" key="7">
    <source>
        <dbReference type="Proteomes" id="UP000886520"/>
    </source>
</evidence>
<comment type="caution">
    <text evidence="6">The sequence shown here is derived from an EMBL/GenBank/DDBJ whole genome shotgun (WGS) entry which is preliminary data.</text>
</comment>
<evidence type="ECO:0000256" key="2">
    <source>
        <dbReference type="ARBA" id="ARBA00012648"/>
    </source>
</evidence>
<dbReference type="GO" id="GO:0010181">
    <property type="term" value="F:FMN binding"/>
    <property type="evidence" value="ECO:0007669"/>
    <property type="project" value="InterPro"/>
</dbReference>
<dbReference type="SUPFAM" id="SSF52218">
    <property type="entry name" value="Flavoproteins"/>
    <property type="match status" value="1"/>
</dbReference>
<dbReference type="FunFam" id="3.40.50.360:FF:000001">
    <property type="entry name" value="NAD(P)H dehydrogenase (Quinone) FQR1-like"/>
    <property type="match status" value="1"/>
</dbReference>
<protein>
    <recommendedName>
        <fullName evidence="2">NAD(P)H dehydrogenase (quinone)</fullName>
        <ecNumber evidence="2">1.6.5.2</ecNumber>
    </recommendedName>
</protein>
<accession>A0A9D4V847</accession>
<gene>
    <name evidence="6" type="ORF">GOP47_0001373</name>
</gene>
<dbReference type="NCBIfam" id="TIGR01755">
    <property type="entry name" value="flav_wrbA"/>
    <property type="match status" value="1"/>
</dbReference>
<reference evidence="6" key="1">
    <citation type="submission" date="2021-01" db="EMBL/GenBank/DDBJ databases">
        <title>Adiantum capillus-veneris genome.</title>
        <authorList>
            <person name="Fang Y."/>
            <person name="Liao Q."/>
        </authorList>
    </citation>
    <scope>NUCLEOTIDE SEQUENCE</scope>
    <source>
        <strain evidence="6">H3</strain>
        <tissue evidence="6">Leaf</tissue>
    </source>
</reference>
<organism evidence="6 7">
    <name type="scientific">Adiantum capillus-veneris</name>
    <name type="common">Maidenhair fern</name>
    <dbReference type="NCBI Taxonomy" id="13818"/>
    <lineage>
        <taxon>Eukaryota</taxon>
        <taxon>Viridiplantae</taxon>
        <taxon>Streptophyta</taxon>
        <taxon>Embryophyta</taxon>
        <taxon>Tracheophyta</taxon>
        <taxon>Polypodiopsida</taxon>
        <taxon>Polypodiidae</taxon>
        <taxon>Polypodiales</taxon>
        <taxon>Pteridineae</taxon>
        <taxon>Pteridaceae</taxon>
        <taxon>Vittarioideae</taxon>
        <taxon>Adiantum</taxon>
    </lineage>
</organism>
<dbReference type="EMBL" id="JABFUD020000003">
    <property type="protein sequence ID" value="KAI5081630.1"/>
    <property type="molecule type" value="Genomic_DNA"/>
</dbReference>